<dbReference type="InterPro" id="IPR050281">
    <property type="entry name" value="Flavin_monoamine_oxidase"/>
</dbReference>
<accession>A0A0C4WU04</accession>
<dbReference type="InterPro" id="IPR001613">
    <property type="entry name" value="Flavin_amine_oxidase"/>
</dbReference>
<dbReference type="HOGENOM" id="CLU_466084_0_0_6"/>
<dbReference type="PANTHER" id="PTHR10742:SF410">
    <property type="entry name" value="LYSINE-SPECIFIC HISTONE DEMETHYLASE 2"/>
    <property type="match status" value="1"/>
</dbReference>
<dbReference type="Gene3D" id="3.50.50.60">
    <property type="entry name" value="FAD/NAD(P)-binding domain"/>
    <property type="match status" value="1"/>
</dbReference>
<dbReference type="SUPFAM" id="SSF54373">
    <property type="entry name" value="FAD-linked reductases, C-terminal domain"/>
    <property type="match status" value="1"/>
</dbReference>
<sequence>MFRSWLRVSALVGMGLFSVVALGKEKQPTALVVGGGLAGLAAAWELQRDGWQVTLLEARGSAGGRSGLAGGEWIGSARVQPLLNAYLTHFKLKTQPAPEAVRGSGYLIDGSYFSAAELAQKQPAVADGLKRYEQALDELAASIKDPLNPAADRKLFALDQGNAARWLDELKLPTTARQLVNQRIRSHYDEPSRLSLLYLAQQSRVYRGVDEGELRSARLPGGSPVLAQALAKELKTVKTGVRVSAISQDRAGVTIKAGSASYSADYLVLAVPLRALGQIQFTPALPERHRGALKGTSYGWRDQLLLKFKTPVWESKARMSGNIYSNQGLGMLWIEPATKGGANVLVNLSGDNARLLQAFGDRQVADQLLIRLHEHYPKARGAYTGYEIRRYSGDSGLGGAYLAYGPGQISRYWRLWEQPLERVAFAGEHTDALYPGTLEGALRSGKRAAEQLRELRAGRPVPVPQITRLDQPAAAPARAAAVAEPTAEGERKEGFFSRLTRLFR</sequence>
<dbReference type="PANTHER" id="PTHR10742">
    <property type="entry name" value="FLAVIN MONOAMINE OXIDASE"/>
    <property type="match status" value="1"/>
</dbReference>
<evidence type="ECO:0000256" key="6">
    <source>
        <dbReference type="ARBA" id="ARBA00023002"/>
    </source>
</evidence>
<evidence type="ECO:0000256" key="2">
    <source>
        <dbReference type="ARBA" id="ARBA00004814"/>
    </source>
</evidence>
<comment type="catalytic activity">
    <reaction evidence="8">
        <text>L-tryptophan + O2 = indole-3-acetamide + CO2 + H2O</text>
        <dbReference type="Rhea" id="RHEA:16165"/>
        <dbReference type="ChEBI" id="CHEBI:15377"/>
        <dbReference type="ChEBI" id="CHEBI:15379"/>
        <dbReference type="ChEBI" id="CHEBI:16031"/>
        <dbReference type="ChEBI" id="CHEBI:16526"/>
        <dbReference type="ChEBI" id="CHEBI:57912"/>
        <dbReference type="EC" id="1.13.12.3"/>
    </reaction>
</comment>
<proteinExistence type="inferred from homology"/>
<protein>
    <recommendedName>
        <fullName evidence="5">Tryptophan 2-monooxygenase</fullName>
        <ecNumber evidence="4">1.13.12.3</ecNumber>
    </recommendedName>
</protein>
<dbReference type="KEGG" id="acx:Achr_38230"/>
<feature type="binding site" evidence="9">
    <location>
        <begin position="57"/>
        <end position="58"/>
    </location>
    <ligand>
        <name>FAD</name>
        <dbReference type="ChEBI" id="CHEBI:57692"/>
    </ligand>
</feature>
<dbReference type="Gene3D" id="1.10.405.10">
    <property type="entry name" value="Guanine Nucleotide Dissociation Inhibitor, domain 1"/>
    <property type="match status" value="1"/>
</dbReference>
<dbReference type="Pfam" id="PF01593">
    <property type="entry name" value="Amino_oxidase"/>
    <property type="match status" value="1"/>
</dbReference>
<dbReference type="STRING" id="1328314.Achr_38230"/>
<evidence type="ECO:0000256" key="9">
    <source>
        <dbReference type="PIRSR" id="PIRSR601613-1"/>
    </source>
</evidence>
<feature type="domain" description="Amine oxidase" evidence="10">
    <location>
        <begin position="37"/>
        <end position="452"/>
    </location>
</feature>
<dbReference type="SUPFAM" id="SSF51905">
    <property type="entry name" value="FAD/NAD(P)-binding domain"/>
    <property type="match status" value="1"/>
</dbReference>
<dbReference type="InterPro" id="IPR002937">
    <property type="entry name" value="Amino_oxidase"/>
</dbReference>
<evidence type="ECO:0000313" key="11">
    <source>
        <dbReference type="EMBL" id="AJE23210.1"/>
    </source>
</evidence>
<evidence type="ECO:0000256" key="3">
    <source>
        <dbReference type="ARBA" id="ARBA00005833"/>
    </source>
</evidence>
<dbReference type="EMBL" id="CP010415">
    <property type="protein sequence ID" value="AJE23210.1"/>
    <property type="molecule type" value="Genomic_DNA"/>
</dbReference>
<dbReference type="AlphaFoldDB" id="A0A0C4WU04"/>
<evidence type="ECO:0000256" key="8">
    <source>
        <dbReference type="ARBA" id="ARBA00047321"/>
    </source>
</evidence>
<dbReference type="Proteomes" id="UP000068210">
    <property type="component" value="Chromosome"/>
</dbReference>
<evidence type="ECO:0000259" key="10">
    <source>
        <dbReference type="Pfam" id="PF01593"/>
    </source>
</evidence>
<feature type="binding site" evidence="9">
    <location>
        <position position="243"/>
    </location>
    <ligand>
        <name>FAD</name>
        <dbReference type="ChEBI" id="CHEBI:57692"/>
    </ligand>
</feature>
<evidence type="ECO:0000313" key="12">
    <source>
        <dbReference type="Proteomes" id="UP000068210"/>
    </source>
</evidence>
<dbReference type="EC" id="1.13.12.3" evidence="4"/>
<evidence type="ECO:0000256" key="4">
    <source>
        <dbReference type="ARBA" id="ARBA00012535"/>
    </source>
</evidence>
<name>A0A0C4WU04_9GAMM</name>
<dbReference type="GO" id="GO:0050361">
    <property type="term" value="F:tryptophan 2-monooxygenase activity"/>
    <property type="evidence" value="ECO:0007669"/>
    <property type="project" value="UniProtKB-EC"/>
</dbReference>
<gene>
    <name evidence="11" type="ORF">Achr_38230</name>
</gene>
<keyword evidence="12" id="KW-1185">Reference proteome</keyword>
<reference evidence="11 12" key="1">
    <citation type="journal article" date="2015" name="PLoS ONE">
        <title>Azotobacter Genomes: The Genome of Azotobacter chroococcum NCIMB 8003 (ATCC 4412).</title>
        <authorList>
            <person name="Robson R.L."/>
            <person name="Jones R."/>
            <person name="Robson R.M."/>
            <person name="Schwartz A."/>
            <person name="Richardson T.H."/>
        </authorList>
    </citation>
    <scope>NUCLEOTIDE SEQUENCE [LARGE SCALE GENOMIC DNA]</scope>
    <source>
        <strain evidence="11 12">NCIMB 8003</strain>
    </source>
</reference>
<evidence type="ECO:0000256" key="1">
    <source>
        <dbReference type="ARBA" id="ARBA00001974"/>
    </source>
</evidence>
<comment type="pathway">
    <text evidence="2">Plant hormone metabolism; auxin biosynthesis.</text>
</comment>
<dbReference type="PRINTS" id="PR00757">
    <property type="entry name" value="AMINEOXDASEF"/>
</dbReference>
<dbReference type="InterPro" id="IPR036188">
    <property type="entry name" value="FAD/NAD-bd_sf"/>
</dbReference>
<organism evidence="11 12">
    <name type="scientific">Azotobacter chroococcum NCIMB 8003</name>
    <dbReference type="NCBI Taxonomy" id="1328314"/>
    <lineage>
        <taxon>Bacteria</taxon>
        <taxon>Pseudomonadati</taxon>
        <taxon>Pseudomonadota</taxon>
        <taxon>Gammaproteobacteria</taxon>
        <taxon>Pseudomonadales</taxon>
        <taxon>Pseudomonadaceae</taxon>
        <taxon>Azotobacter</taxon>
    </lineage>
</organism>
<comment type="similarity">
    <text evidence="3">Belongs to the tryptophan 2-monooxygenase family.</text>
</comment>
<dbReference type="GO" id="GO:0009851">
    <property type="term" value="P:auxin biosynthetic process"/>
    <property type="evidence" value="ECO:0007669"/>
    <property type="project" value="UniProtKB-KW"/>
</dbReference>
<keyword evidence="6" id="KW-0560">Oxidoreductase</keyword>
<comment type="cofactor">
    <cofactor evidence="1">
        <name>FAD</name>
        <dbReference type="ChEBI" id="CHEBI:57692"/>
    </cofactor>
</comment>
<dbReference type="Gene3D" id="3.90.660.10">
    <property type="match status" value="1"/>
</dbReference>
<keyword evidence="7" id="KW-0073">Auxin biosynthesis</keyword>
<evidence type="ECO:0000256" key="5">
    <source>
        <dbReference type="ARBA" id="ARBA00017871"/>
    </source>
</evidence>
<evidence type="ECO:0000256" key="7">
    <source>
        <dbReference type="ARBA" id="ARBA00023070"/>
    </source>
</evidence>